<keyword evidence="4 6" id="KW-0378">Hydrolase</keyword>
<proteinExistence type="inferred from homology"/>
<feature type="domain" description="PIN" evidence="7">
    <location>
        <begin position="3"/>
        <end position="120"/>
    </location>
</feature>
<gene>
    <name evidence="6" type="primary">vapC</name>
    <name evidence="8" type="ORF">PAI11_30570</name>
</gene>
<dbReference type="Gene3D" id="3.40.50.1010">
    <property type="entry name" value="5'-nuclease"/>
    <property type="match status" value="1"/>
</dbReference>
<feature type="binding site" evidence="6">
    <location>
        <position position="96"/>
    </location>
    <ligand>
        <name>Mg(2+)</name>
        <dbReference type="ChEBI" id="CHEBI:18420"/>
    </ligand>
</feature>
<comment type="function">
    <text evidence="6">Toxic component of a toxin-antitoxin (TA) system. An RNase.</text>
</comment>
<dbReference type="OrthoDB" id="5184258at2"/>
<dbReference type="SUPFAM" id="SSF88723">
    <property type="entry name" value="PIN domain-like"/>
    <property type="match status" value="1"/>
</dbReference>
<dbReference type="RefSeq" id="WP_007576739.1">
    <property type="nucleotide sequence ID" value="NZ_AGUD01000241.1"/>
</dbReference>
<feature type="binding site" evidence="6">
    <location>
        <position position="6"/>
    </location>
    <ligand>
        <name>Mg(2+)</name>
        <dbReference type="ChEBI" id="CHEBI:18420"/>
    </ligand>
</feature>
<dbReference type="GO" id="GO:0016787">
    <property type="term" value="F:hydrolase activity"/>
    <property type="evidence" value="ECO:0007669"/>
    <property type="project" value="UniProtKB-KW"/>
</dbReference>
<dbReference type="Pfam" id="PF01850">
    <property type="entry name" value="PIN"/>
    <property type="match status" value="1"/>
</dbReference>
<dbReference type="GO" id="GO:0004540">
    <property type="term" value="F:RNA nuclease activity"/>
    <property type="evidence" value="ECO:0007669"/>
    <property type="project" value="InterPro"/>
</dbReference>
<dbReference type="EC" id="3.1.-.-" evidence="6"/>
<protein>
    <recommendedName>
        <fullName evidence="6">Ribonuclease VapC</fullName>
        <shortName evidence="6">RNase VapC</shortName>
        <ecNumber evidence="6">3.1.-.-</ecNumber>
    </recommendedName>
    <alternativeName>
        <fullName evidence="6">Toxin VapC</fullName>
    </alternativeName>
</protein>
<dbReference type="GO" id="GO:0000287">
    <property type="term" value="F:magnesium ion binding"/>
    <property type="evidence" value="ECO:0007669"/>
    <property type="project" value="UniProtKB-UniRule"/>
</dbReference>
<reference evidence="8 9" key="1">
    <citation type="journal article" date="2013" name="Biodegradation">
        <title>Quantitative proteomic analysis of ibuprofen-degrading Patulibacter sp. strain I11.</title>
        <authorList>
            <person name="Almeida B."/>
            <person name="Kjeldal H."/>
            <person name="Lolas I."/>
            <person name="Knudsen A.D."/>
            <person name="Carvalho G."/>
            <person name="Nielsen K.L."/>
            <person name="Barreto Crespo M.T."/>
            <person name="Stensballe A."/>
            <person name="Nielsen J.L."/>
        </authorList>
    </citation>
    <scope>NUCLEOTIDE SEQUENCE [LARGE SCALE GENOMIC DNA]</scope>
    <source>
        <strain evidence="8 9">I11</strain>
    </source>
</reference>
<dbReference type="InterPro" id="IPR002716">
    <property type="entry name" value="PIN_dom"/>
</dbReference>
<keyword evidence="2 6" id="KW-0540">Nuclease</keyword>
<dbReference type="InterPro" id="IPR029060">
    <property type="entry name" value="PIN-like_dom_sf"/>
</dbReference>
<keyword evidence="6" id="KW-0800">Toxin</keyword>
<evidence type="ECO:0000313" key="8">
    <source>
        <dbReference type="EMBL" id="EHN10097.1"/>
    </source>
</evidence>
<comment type="similarity">
    <text evidence="6">Belongs to the PINc/VapC protein family.</text>
</comment>
<dbReference type="HAMAP" id="MF_00265">
    <property type="entry name" value="VapC_Nob1"/>
    <property type="match status" value="1"/>
</dbReference>
<dbReference type="Proteomes" id="UP000005143">
    <property type="component" value="Unassembled WGS sequence"/>
</dbReference>
<name>H0E896_9ACTN</name>
<comment type="cofactor">
    <cofactor evidence="6">
        <name>Mg(2+)</name>
        <dbReference type="ChEBI" id="CHEBI:18420"/>
    </cofactor>
</comment>
<keyword evidence="1 6" id="KW-1277">Toxin-antitoxin system</keyword>
<dbReference type="InterPro" id="IPR022907">
    <property type="entry name" value="VapC_family"/>
</dbReference>
<accession>H0E896</accession>
<evidence type="ECO:0000259" key="7">
    <source>
        <dbReference type="Pfam" id="PF01850"/>
    </source>
</evidence>
<keyword evidence="9" id="KW-1185">Reference proteome</keyword>
<evidence type="ECO:0000256" key="3">
    <source>
        <dbReference type="ARBA" id="ARBA00022723"/>
    </source>
</evidence>
<dbReference type="AlphaFoldDB" id="H0E896"/>
<evidence type="ECO:0000256" key="6">
    <source>
        <dbReference type="HAMAP-Rule" id="MF_00265"/>
    </source>
</evidence>
<evidence type="ECO:0000256" key="5">
    <source>
        <dbReference type="ARBA" id="ARBA00022842"/>
    </source>
</evidence>
<dbReference type="GO" id="GO:0090729">
    <property type="term" value="F:toxin activity"/>
    <property type="evidence" value="ECO:0007669"/>
    <property type="project" value="UniProtKB-KW"/>
</dbReference>
<keyword evidence="3 6" id="KW-0479">Metal-binding</keyword>
<evidence type="ECO:0000256" key="2">
    <source>
        <dbReference type="ARBA" id="ARBA00022722"/>
    </source>
</evidence>
<sequence>MSIVVDTSFVVALIDTDDAHHGAAARFFEATDQDFVTTPLALAEIDHFVGRVGGQSAQQVLWDNFDAGVFGLRWWADGLRDMIAIARERPDLGLTDASLIALAARLHTTRIATLDFRHFRTLATADGRPFTLLPADA</sequence>
<evidence type="ECO:0000256" key="1">
    <source>
        <dbReference type="ARBA" id="ARBA00022649"/>
    </source>
</evidence>
<evidence type="ECO:0000256" key="4">
    <source>
        <dbReference type="ARBA" id="ARBA00022801"/>
    </source>
</evidence>
<evidence type="ECO:0000313" key="9">
    <source>
        <dbReference type="Proteomes" id="UP000005143"/>
    </source>
</evidence>
<keyword evidence="5 6" id="KW-0460">Magnesium</keyword>
<organism evidence="8 9">
    <name type="scientific">Patulibacter medicamentivorans</name>
    <dbReference type="NCBI Taxonomy" id="1097667"/>
    <lineage>
        <taxon>Bacteria</taxon>
        <taxon>Bacillati</taxon>
        <taxon>Actinomycetota</taxon>
        <taxon>Thermoleophilia</taxon>
        <taxon>Solirubrobacterales</taxon>
        <taxon>Patulibacteraceae</taxon>
        <taxon>Patulibacter</taxon>
    </lineage>
</organism>
<comment type="caution">
    <text evidence="8">The sequence shown here is derived from an EMBL/GenBank/DDBJ whole genome shotgun (WGS) entry which is preliminary data.</text>
</comment>
<dbReference type="EMBL" id="AGUD01000241">
    <property type="protein sequence ID" value="EHN10097.1"/>
    <property type="molecule type" value="Genomic_DNA"/>
</dbReference>